<organism evidence="1 2">
    <name type="scientific">Lysobacter enzymogenes</name>
    <dbReference type="NCBI Taxonomy" id="69"/>
    <lineage>
        <taxon>Bacteria</taxon>
        <taxon>Pseudomonadati</taxon>
        <taxon>Pseudomonadota</taxon>
        <taxon>Gammaproteobacteria</taxon>
        <taxon>Lysobacterales</taxon>
        <taxon>Lysobacteraceae</taxon>
        <taxon>Lysobacter</taxon>
    </lineage>
</organism>
<dbReference type="OrthoDB" id="6022471at2"/>
<name>A0A0S2DAT4_LYSEN</name>
<dbReference type="STRING" id="69.GLE_0302"/>
<evidence type="ECO:0000313" key="1">
    <source>
        <dbReference type="EMBL" id="ALN55660.1"/>
    </source>
</evidence>
<sequence length="124" mass="14103">MNRDELLGEIARLIVTDPKAGERPWDGYALIAWYGDGISRLNGFRYDKGQAGEPLTPSGVQVENRLEELRRVTQVQGKAPWRVCIIRINREAAEVAIDFEYEEPGRWYVTPDSAAEIAERVRPC</sequence>
<protein>
    <submittedName>
        <fullName evidence="1">Uncharacterized protein</fullName>
    </submittedName>
</protein>
<reference evidence="1 2" key="1">
    <citation type="submission" date="2015-11" db="EMBL/GenBank/DDBJ databases">
        <title>Genome sequences of Lysobacter enzymogenes strain C3 and Lysobacter antibioticus ATCC 29479.</title>
        <authorList>
            <person name="Kobayashi D.Y."/>
        </authorList>
    </citation>
    <scope>NUCLEOTIDE SEQUENCE [LARGE SCALE GENOMIC DNA]</scope>
    <source>
        <strain evidence="1 2">C3</strain>
    </source>
</reference>
<dbReference type="Proteomes" id="UP000061569">
    <property type="component" value="Chromosome"/>
</dbReference>
<dbReference type="InterPro" id="IPR036170">
    <property type="entry name" value="YezG-like_sf"/>
</dbReference>
<accession>A0A0S2DAT4</accession>
<dbReference type="EMBL" id="CP013140">
    <property type="protein sequence ID" value="ALN55660.1"/>
    <property type="molecule type" value="Genomic_DNA"/>
</dbReference>
<dbReference type="SUPFAM" id="SSF160424">
    <property type="entry name" value="BH3703-like"/>
    <property type="match status" value="1"/>
</dbReference>
<dbReference type="PATRIC" id="fig|69.6.peg.299"/>
<evidence type="ECO:0000313" key="2">
    <source>
        <dbReference type="Proteomes" id="UP000061569"/>
    </source>
</evidence>
<dbReference type="RefSeq" id="WP_057945937.1">
    <property type="nucleotide sequence ID" value="NZ_CP067396.1"/>
</dbReference>
<proteinExistence type="predicted"/>
<gene>
    <name evidence="1" type="ORF">GLE_0302</name>
</gene>
<dbReference type="KEGG" id="lez:GLE_0302"/>
<dbReference type="AlphaFoldDB" id="A0A0S2DAT4"/>